<evidence type="ECO:0000256" key="5">
    <source>
        <dbReference type="ARBA" id="ARBA00023136"/>
    </source>
</evidence>
<dbReference type="PANTHER" id="PTHR22883">
    <property type="entry name" value="ZINC FINGER DHHC DOMAIN CONTAINING PROTEIN"/>
    <property type="match status" value="1"/>
</dbReference>
<comment type="caution">
    <text evidence="10">The sequence shown here is derived from an EMBL/GenBank/DDBJ whole genome shotgun (WGS) entry which is preliminary data.</text>
</comment>
<gene>
    <name evidence="10" type="ORF">CYCCA115_LOCUS14459</name>
</gene>
<evidence type="ECO:0000256" key="4">
    <source>
        <dbReference type="ARBA" id="ARBA00022989"/>
    </source>
</evidence>
<comment type="subcellular location">
    <subcellularLocation>
        <location evidence="1">Membrane</location>
        <topology evidence="1">Multi-pass membrane protein</topology>
    </subcellularLocation>
</comment>
<dbReference type="PROSITE" id="PS50216">
    <property type="entry name" value="DHHC"/>
    <property type="match status" value="1"/>
</dbReference>
<keyword evidence="2 7" id="KW-0808">Transferase</keyword>
<dbReference type="AlphaFoldDB" id="A0AAD2FUW6"/>
<comment type="catalytic activity">
    <reaction evidence="7">
        <text>L-cysteinyl-[protein] + hexadecanoyl-CoA = S-hexadecanoyl-L-cysteinyl-[protein] + CoA</text>
        <dbReference type="Rhea" id="RHEA:36683"/>
        <dbReference type="Rhea" id="RHEA-COMP:10131"/>
        <dbReference type="Rhea" id="RHEA-COMP:11032"/>
        <dbReference type="ChEBI" id="CHEBI:29950"/>
        <dbReference type="ChEBI" id="CHEBI:57287"/>
        <dbReference type="ChEBI" id="CHEBI:57379"/>
        <dbReference type="ChEBI" id="CHEBI:74151"/>
        <dbReference type="EC" id="2.3.1.225"/>
    </reaction>
</comment>
<keyword evidence="11" id="KW-1185">Reference proteome</keyword>
<accession>A0AAD2FUW6</accession>
<feature type="transmembrane region" description="Helical" evidence="7">
    <location>
        <begin position="267"/>
        <end position="288"/>
    </location>
</feature>
<protein>
    <recommendedName>
        <fullName evidence="7">Palmitoyltransferase</fullName>
        <ecNumber evidence="7">2.3.1.225</ecNumber>
    </recommendedName>
</protein>
<keyword evidence="6 7" id="KW-0012">Acyltransferase</keyword>
<feature type="domain" description="Palmitoyltransferase DHHC" evidence="9">
    <location>
        <begin position="215"/>
        <end position="270"/>
    </location>
</feature>
<evidence type="ECO:0000256" key="2">
    <source>
        <dbReference type="ARBA" id="ARBA00022679"/>
    </source>
</evidence>
<evidence type="ECO:0000313" key="11">
    <source>
        <dbReference type="Proteomes" id="UP001295423"/>
    </source>
</evidence>
<dbReference type="InterPro" id="IPR039859">
    <property type="entry name" value="PFA4/ZDH16/20/ERF2-like"/>
</dbReference>
<feature type="compositionally biased region" description="Basic and acidic residues" evidence="8">
    <location>
        <begin position="1"/>
        <end position="11"/>
    </location>
</feature>
<evidence type="ECO:0000256" key="1">
    <source>
        <dbReference type="ARBA" id="ARBA00004141"/>
    </source>
</evidence>
<comment type="domain">
    <text evidence="7">The DHHC domain is required for palmitoyltransferase activity.</text>
</comment>
<feature type="transmembrane region" description="Helical" evidence="7">
    <location>
        <begin position="118"/>
        <end position="138"/>
    </location>
</feature>
<dbReference type="GO" id="GO:0006612">
    <property type="term" value="P:protein targeting to membrane"/>
    <property type="evidence" value="ECO:0007669"/>
    <property type="project" value="TreeGrafter"/>
</dbReference>
<dbReference type="Proteomes" id="UP001295423">
    <property type="component" value="Unassembled WGS sequence"/>
</dbReference>
<evidence type="ECO:0000256" key="3">
    <source>
        <dbReference type="ARBA" id="ARBA00022692"/>
    </source>
</evidence>
<keyword evidence="5 7" id="KW-0472">Membrane</keyword>
<name>A0AAD2FUW6_9STRA</name>
<dbReference type="Pfam" id="PF01529">
    <property type="entry name" value="DHHC"/>
    <property type="match status" value="1"/>
</dbReference>
<dbReference type="GO" id="GO:0005794">
    <property type="term" value="C:Golgi apparatus"/>
    <property type="evidence" value="ECO:0007669"/>
    <property type="project" value="TreeGrafter"/>
</dbReference>
<keyword evidence="3 7" id="KW-0812">Transmembrane</keyword>
<sequence length="296" mass="32415">MTDSIKDRVEEGENLPYQVQGSSSNTALNIASKSSLDNEGARVANASVEEGGSRTIISYQTTELDWKLLPPLPAPQEAKHKEFRCGSFVLGGAASLCFVAVLSAFGLSNAQSNIADSIFVAAVSSLFFVELLCLLAIYHKDPGVVKRSPFTCHPIPPQVQPYVRSYIQTHQQQPNKSNGENDALVQEMVPAPSELYISMQDENNSDNGEDLSSIDTYCVRCLVWRRGKKKYFHCNTCQRCVSHYDHHCNVFGRCIAGRLPFQGNLPLFYMAVGASVLLYATTAIGLAWKLGTGGLI</sequence>
<comment type="similarity">
    <text evidence="7">Belongs to the DHHC palmitoyltransferase family.</text>
</comment>
<evidence type="ECO:0000259" key="9">
    <source>
        <dbReference type="Pfam" id="PF01529"/>
    </source>
</evidence>
<evidence type="ECO:0000256" key="8">
    <source>
        <dbReference type="SAM" id="MobiDB-lite"/>
    </source>
</evidence>
<evidence type="ECO:0000313" key="10">
    <source>
        <dbReference type="EMBL" id="CAJ1953862.1"/>
    </source>
</evidence>
<dbReference type="EC" id="2.3.1.225" evidence="7"/>
<evidence type="ECO:0000256" key="6">
    <source>
        <dbReference type="ARBA" id="ARBA00023315"/>
    </source>
</evidence>
<proteinExistence type="inferred from homology"/>
<keyword evidence="4 7" id="KW-1133">Transmembrane helix</keyword>
<dbReference type="GO" id="GO:0016020">
    <property type="term" value="C:membrane"/>
    <property type="evidence" value="ECO:0007669"/>
    <property type="project" value="UniProtKB-SubCell"/>
</dbReference>
<feature type="region of interest" description="Disordered" evidence="8">
    <location>
        <begin position="1"/>
        <end position="21"/>
    </location>
</feature>
<dbReference type="InterPro" id="IPR001594">
    <property type="entry name" value="Palmitoyltrfase_DHHC"/>
</dbReference>
<dbReference type="GO" id="GO:0019706">
    <property type="term" value="F:protein-cysteine S-palmitoyltransferase activity"/>
    <property type="evidence" value="ECO:0007669"/>
    <property type="project" value="UniProtKB-EC"/>
</dbReference>
<reference evidence="10" key="1">
    <citation type="submission" date="2023-08" db="EMBL/GenBank/DDBJ databases">
        <authorList>
            <person name="Audoor S."/>
            <person name="Bilcke G."/>
        </authorList>
    </citation>
    <scope>NUCLEOTIDE SEQUENCE</scope>
</reference>
<dbReference type="EMBL" id="CAKOGP040001847">
    <property type="protein sequence ID" value="CAJ1953862.1"/>
    <property type="molecule type" value="Genomic_DNA"/>
</dbReference>
<evidence type="ECO:0000256" key="7">
    <source>
        <dbReference type="RuleBase" id="RU079119"/>
    </source>
</evidence>
<dbReference type="GO" id="GO:0005783">
    <property type="term" value="C:endoplasmic reticulum"/>
    <property type="evidence" value="ECO:0007669"/>
    <property type="project" value="TreeGrafter"/>
</dbReference>
<feature type="transmembrane region" description="Helical" evidence="7">
    <location>
        <begin position="88"/>
        <end position="106"/>
    </location>
</feature>
<organism evidence="10 11">
    <name type="scientific">Cylindrotheca closterium</name>
    <dbReference type="NCBI Taxonomy" id="2856"/>
    <lineage>
        <taxon>Eukaryota</taxon>
        <taxon>Sar</taxon>
        <taxon>Stramenopiles</taxon>
        <taxon>Ochrophyta</taxon>
        <taxon>Bacillariophyta</taxon>
        <taxon>Bacillariophyceae</taxon>
        <taxon>Bacillariophycidae</taxon>
        <taxon>Bacillariales</taxon>
        <taxon>Bacillariaceae</taxon>
        <taxon>Cylindrotheca</taxon>
    </lineage>
</organism>